<evidence type="ECO:0000256" key="2">
    <source>
        <dbReference type="HAMAP-Rule" id="MF_03225"/>
    </source>
</evidence>
<dbReference type="Proteomes" id="UP000224080">
    <property type="component" value="Unassembled WGS sequence"/>
</dbReference>
<keyword evidence="1 2" id="KW-0663">Pyridoxal phosphate</keyword>
<evidence type="ECO:0000313" key="6">
    <source>
        <dbReference type="EMBL" id="PGH02368.1"/>
    </source>
</evidence>
<feature type="region of interest" description="Disordered" evidence="4">
    <location>
        <begin position="1"/>
        <end position="26"/>
    </location>
</feature>
<dbReference type="Pfam" id="PF01168">
    <property type="entry name" value="Ala_racemase_N"/>
    <property type="match status" value="1"/>
</dbReference>
<dbReference type="GO" id="GO:0030170">
    <property type="term" value="F:pyridoxal phosphate binding"/>
    <property type="evidence" value="ECO:0007669"/>
    <property type="project" value="UniProtKB-UniRule"/>
</dbReference>
<feature type="compositionally biased region" description="Low complexity" evidence="4">
    <location>
        <begin position="1"/>
        <end position="23"/>
    </location>
</feature>
<dbReference type="CDD" id="cd06822">
    <property type="entry name" value="PLPDE_III_YBL036c_euk"/>
    <property type="match status" value="1"/>
</dbReference>
<dbReference type="HAMAP" id="MF_02087">
    <property type="entry name" value="PLP_homeostasis"/>
    <property type="match status" value="1"/>
</dbReference>
<proteinExistence type="inferred from homology"/>
<dbReference type="InterPro" id="IPR001608">
    <property type="entry name" value="Ala_racemase_N"/>
</dbReference>
<evidence type="ECO:0000256" key="4">
    <source>
        <dbReference type="SAM" id="MobiDB-lite"/>
    </source>
</evidence>
<keyword evidence="7" id="KW-1185">Reference proteome</keyword>
<dbReference type="NCBIfam" id="TIGR00044">
    <property type="entry name" value="YggS family pyridoxal phosphate-dependent enzyme"/>
    <property type="match status" value="1"/>
</dbReference>
<dbReference type="InterPro" id="IPR011078">
    <property type="entry name" value="PyrdxlP_homeostasis"/>
</dbReference>
<dbReference type="AlphaFoldDB" id="A0A2B7X117"/>
<comment type="function">
    <text evidence="2">Pyridoxal 5'-phosphate (PLP)-binding protein, which may be involved in intracellular homeostatic regulation of pyridoxal 5'-phosphate (PLP), the active form of vitamin B6.</text>
</comment>
<dbReference type="OrthoDB" id="10264196at2759"/>
<dbReference type="FunFam" id="3.20.20.10:FF:000007">
    <property type="entry name" value="Pyridoxal phosphate homeostasis protein"/>
    <property type="match status" value="1"/>
</dbReference>
<dbReference type="SUPFAM" id="SSF51419">
    <property type="entry name" value="PLP-binding barrel"/>
    <property type="match status" value="1"/>
</dbReference>
<organism evidence="6 7">
    <name type="scientific">Blastomyces parvus</name>
    <dbReference type="NCBI Taxonomy" id="2060905"/>
    <lineage>
        <taxon>Eukaryota</taxon>
        <taxon>Fungi</taxon>
        <taxon>Dikarya</taxon>
        <taxon>Ascomycota</taxon>
        <taxon>Pezizomycotina</taxon>
        <taxon>Eurotiomycetes</taxon>
        <taxon>Eurotiomycetidae</taxon>
        <taxon>Onygenales</taxon>
        <taxon>Ajellomycetaceae</taxon>
        <taxon>Blastomyces</taxon>
    </lineage>
</organism>
<dbReference type="EMBL" id="PDNC01000060">
    <property type="protein sequence ID" value="PGH02368.1"/>
    <property type="molecule type" value="Genomic_DNA"/>
</dbReference>
<dbReference type="PROSITE" id="PS01211">
    <property type="entry name" value="UPF0001"/>
    <property type="match status" value="1"/>
</dbReference>
<protein>
    <recommendedName>
        <fullName evidence="2">Pyridoxal phosphate homeostasis protein</fullName>
        <shortName evidence="2">PLP homeostasis protein</shortName>
    </recommendedName>
</protein>
<evidence type="ECO:0000259" key="5">
    <source>
        <dbReference type="Pfam" id="PF01168"/>
    </source>
</evidence>
<name>A0A2B7X117_9EURO</name>
<dbReference type="PANTHER" id="PTHR10146">
    <property type="entry name" value="PROLINE SYNTHETASE CO-TRANSCRIBED BACTERIAL HOMOLOG PROTEIN"/>
    <property type="match status" value="1"/>
</dbReference>
<reference evidence="6 7" key="1">
    <citation type="submission" date="2017-10" db="EMBL/GenBank/DDBJ databases">
        <title>Comparative genomics in systemic dimorphic fungi from Ajellomycetaceae.</title>
        <authorList>
            <person name="Munoz J.F."/>
            <person name="Mcewen J.G."/>
            <person name="Clay O.K."/>
            <person name="Cuomo C.A."/>
        </authorList>
    </citation>
    <scope>NUCLEOTIDE SEQUENCE [LARGE SCALE GENOMIC DNA]</scope>
    <source>
        <strain evidence="6 7">UAMH130</strain>
    </source>
</reference>
<comment type="similarity">
    <text evidence="2 3">Belongs to the pyridoxal phosphate-binding protein YggS/PROSC family.</text>
</comment>
<evidence type="ECO:0000256" key="3">
    <source>
        <dbReference type="RuleBase" id="RU004514"/>
    </source>
</evidence>
<evidence type="ECO:0000313" key="7">
    <source>
        <dbReference type="Proteomes" id="UP000224080"/>
    </source>
</evidence>
<feature type="domain" description="Alanine racemase N-terminal" evidence="5">
    <location>
        <begin position="59"/>
        <end position="287"/>
    </location>
</feature>
<gene>
    <name evidence="6" type="ORF">GX51_04676</name>
</gene>
<dbReference type="STRING" id="2060905.A0A2B7X117"/>
<accession>A0A2B7X117</accession>
<dbReference type="PANTHER" id="PTHR10146:SF14">
    <property type="entry name" value="PYRIDOXAL PHOSPHATE HOMEOSTASIS PROTEIN"/>
    <property type="match status" value="1"/>
</dbReference>
<comment type="caution">
    <text evidence="6">The sequence shown here is derived from an EMBL/GenBank/DDBJ whole genome shotgun (WGS) entry which is preliminary data.</text>
</comment>
<dbReference type="Gene3D" id="3.20.20.10">
    <property type="entry name" value="Alanine racemase"/>
    <property type="match status" value="1"/>
</dbReference>
<sequence>MTTQQPTHPPTATTNPSPPTSTNESEMSLRATTLITNLSAVTARIAAASAKAPQQQNRPKRPVRLLAVSKIKPASDVQILHEHNPTLHFGENYFQELLEKSKALSPEVRWHFIGGLQSNKCVSLARDVPGLFAVESVDTEKKANLLNRGWGERLAAAGNADDAENRLRVYVQVNTSGESNKSGVEPAEAARLCRHIRDNCPRLKLVGLMTIGALARSQATTLENENEDFLCLRETRDKIEQELGLSGGDGEGERLELSMGMTQDYEGAIAMGSDQVRVGAEIFGSRPPKLEAKIVNDGTRVNE</sequence>
<feature type="modified residue" description="N6-(pyridoxal phosphate)lysine" evidence="2">
    <location>
        <position position="70"/>
    </location>
</feature>
<evidence type="ECO:0000256" key="1">
    <source>
        <dbReference type="ARBA" id="ARBA00022898"/>
    </source>
</evidence>
<dbReference type="InterPro" id="IPR029066">
    <property type="entry name" value="PLP-binding_barrel"/>
</dbReference>